<dbReference type="InterPro" id="IPR001444">
    <property type="entry name" value="Flag_bb_rod_N"/>
</dbReference>
<dbReference type="InterPro" id="IPR053967">
    <property type="entry name" value="LlgE_F_G-like_D1"/>
</dbReference>
<evidence type="ECO:0000256" key="5">
    <source>
        <dbReference type="ARBA" id="ARBA00040228"/>
    </source>
</evidence>
<organism evidence="10 11">
    <name type="scientific">Variovorax paradoxus</name>
    <dbReference type="NCBI Taxonomy" id="34073"/>
    <lineage>
        <taxon>Bacteria</taxon>
        <taxon>Pseudomonadati</taxon>
        <taxon>Pseudomonadota</taxon>
        <taxon>Betaproteobacteria</taxon>
        <taxon>Burkholderiales</taxon>
        <taxon>Comamonadaceae</taxon>
        <taxon>Variovorax</taxon>
    </lineage>
</organism>
<comment type="subcellular location">
    <subcellularLocation>
        <location evidence="1 6">Bacterial flagellum basal body</location>
    </subcellularLocation>
</comment>
<protein>
    <recommendedName>
        <fullName evidence="5 6">Flagellar basal-body rod protein FlgF</fullName>
    </recommendedName>
</protein>
<dbReference type="GO" id="GO:0030694">
    <property type="term" value="C:bacterial-type flagellum basal body, rod"/>
    <property type="evidence" value="ECO:0007669"/>
    <property type="project" value="UniProtKB-UniRule"/>
</dbReference>
<evidence type="ECO:0000256" key="6">
    <source>
        <dbReference type="RuleBase" id="RU362116"/>
    </source>
</evidence>
<evidence type="ECO:0000256" key="2">
    <source>
        <dbReference type="ARBA" id="ARBA00009677"/>
    </source>
</evidence>
<feature type="domain" description="Flagellar hook protein FlgE/F/G-like D1" evidence="9">
    <location>
        <begin position="83"/>
        <end position="148"/>
    </location>
</feature>
<keyword evidence="10" id="KW-0966">Cell projection</keyword>
<dbReference type="Pfam" id="PF00460">
    <property type="entry name" value="Flg_bb_rod"/>
    <property type="match status" value="1"/>
</dbReference>
<gene>
    <name evidence="10" type="ORF">GOQ09_21375</name>
</gene>
<evidence type="ECO:0000259" key="8">
    <source>
        <dbReference type="Pfam" id="PF06429"/>
    </source>
</evidence>
<sequence>MDRMLYVAMSGAKQAMEQQASVANNMANASTPGFRAQINSFRAVPVTDGGPEPSTRSYVVATTPGADFSHGPLTETGRALDVAVHGDGWLVVQTPDGGEAYTRVGNLQVNAEGQLTTMGARPVLGDAGALVVPPGSAVSIAANGLVTARGAGDPAIGIAEVGRLKLVNPPTADLVRGADGLFRMREGLPPAEADAAITVTTGAVEGSNVNGVEAMVAMIANARSFEMQMKSMRTADDNAQSANKLLAYG</sequence>
<evidence type="ECO:0000313" key="11">
    <source>
        <dbReference type="Proteomes" id="UP000425817"/>
    </source>
</evidence>
<dbReference type="PANTHER" id="PTHR30435">
    <property type="entry name" value="FLAGELLAR PROTEIN"/>
    <property type="match status" value="1"/>
</dbReference>
<dbReference type="InterPro" id="IPR037925">
    <property type="entry name" value="FlgE/F/G-like"/>
</dbReference>
<comment type="subunit">
    <text evidence="4 6">The basal body constitutes a major portion of the flagellar organelle and consists of five rings (E,L,P,S, and M) mounted on a central rod. The rod consists of about 26 subunits of FlgG in the distal portion, and FlgB, FlgC and FlgF are thought to build up the proximal portion of the rod with about 6 subunits each.</text>
</comment>
<dbReference type="InterPro" id="IPR020013">
    <property type="entry name" value="Flagellar_FlgE/F/G"/>
</dbReference>
<accession>A0A6I6HLY8</accession>
<name>A0A6I6HLY8_VARPD</name>
<evidence type="ECO:0000259" key="7">
    <source>
        <dbReference type="Pfam" id="PF00460"/>
    </source>
</evidence>
<dbReference type="InterPro" id="IPR019776">
    <property type="entry name" value="Flagellar_basal_body_rod_CS"/>
</dbReference>
<dbReference type="OrthoDB" id="9804559at2"/>
<dbReference type="SUPFAM" id="SSF117143">
    <property type="entry name" value="Flagellar hook protein flgE"/>
    <property type="match status" value="1"/>
</dbReference>
<comment type="similarity">
    <text evidence="2 6">Belongs to the flagella basal body rod proteins family.</text>
</comment>
<dbReference type="Proteomes" id="UP000425817">
    <property type="component" value="Chromosome"/>
</dbReference>
<dbReference type="EMBL" id="CP046622">
    <property type="protein sequence ID" value="QGW83971.1"/>
    <property type="molecule type" value="Genomic_DNA"/>
</dbReference>
<keyword evidence="10" id="KW-0969">Cilium</keyword>
<evidence type="ECO:0000256" key="1">
    <source>
        <dbReference type="ARBA" id="ARBA00004117"/>
    </source>
</evidence>
<dbReference type="AlphaFoldDB" id="A0A6I6HLY8"/>
<dbReference type="RefSeq" id="WP_157615509.1">
    <property type="nucleotide sequence ID" value="NZ_CP046622.1"/>
</dbReference>
<evidence type="ECO:0000256" key="3">
    <source>
        <dbReference type="ARBA" id="ARBA00023143"/>
    </source>
</evidence>
<proteinExistence type="inferred from homology"/>
<evidence type="ECO:0000256" key="4">
    <source>
        <dbReference type="ARBA" id="ARBA00038560"/>
    </source>
</evidence>
<feature type="domain" description="Flagellar basal body rod protein N-terminal" evidence="7">
    <location>
        <begin position="5"/>
        <end position="35"/>
    </location>
</feature>
<feature type="domain" description="Flagellar basal-body/hook protein C-terminal" evidence="8">
    <location>
        <begin position="201"/>
        <end position="245"/>
    </location>
</feature>
<dbReference type="NCBIfam" id="NF009280">
    <property type="entry name" value="PRK12640.1"/>
    <property type="match status" value="1"/>
</dbReference>
<dbReference type="Pfam" id="PF22692">
    <property type="entry name" value="LlgE_F_G_D1"/>
    <property type="match status" value="1"/>
</dbReference>
<keyword evidence="3 6" id="KW-0975">Bacterial flagellum</keyword>
<dbReference type="NCBIfam" id="TIGR03506">
    <property type="entry name" value="FlgEFG_subfam"/>
    <property type="match status" value="1"/>
</dbReference>
<keyword evidence="10" id="KW-0282">Flagellum</keyword>
<evidence type="ECO:0000259" key="9">
    <source>
        <dbReference type="Pfam" id="PF22692"/>
    </source>
</evidence>
<dbReference type="PROSITE" id="PS00588">
    <property type="entry name" value="FLAGELLA_BB_ROD"/>
    <property type="match status" value="1"/>
</dbReference>
<reference evidence="10 11" key="1">
    <citation type="submission" date="2019-12" db="EMBL/GenBank/DDBJ databases">
        <title>Hybrid Genome Assemblies of two High G+C Isolates from Undergraduate Microbiology Courses.</title>
        <authorList>
            <person name="Ne Ville C.J."/>
            <person name="Enright D."/>
            <person name="Hernandez I."/>
            <person name="Dodsworth J."/>
            <person name="Orwin P.M."/>
        </authorList>
    </citation>
    <scope>NUCLEOTIDE SEQUENCE [LARGE SCALE GENOMIC DNA]</scope>
    <source>
        <strain evidence="10 11">CSUSB</strain>
    </source>
</reference>
<dbReference type="GO" id="GO:0071978">
    <property type="term" value="P:bacterial-type flagellum-dependent swarming motility"/>
    <property type="evidence" value="ECO:0007669"/>
    <property type="project" value="TreeGrafter"/>
</dbReference>
<evidence type="ECO:0000313" key="10">
    <source>
        <dbReference type="EMBL" id="QGW83971.1"/>
    </source>
</evidence>
<dbReference type="Pfam" id="PF06429">
    <property type="entry name" value="Flg_bbr_C"/>
    <property type="match status" value="1"/>
</dbReference>
<dbReference type="PANTHER" id="PTHR30435:SF18">
    <property type="entry name" value="FLAGELLAR BASAL-BODY ROD PROTEIN FLGF"/>
    <property type="match status" value="1"/>
</dbReference>
<dbReference type="InterPro" id="IPR010930">
    <property type="entry name" value="Flg_bb/hook_C_dom"/>
</dbReference>